<reference evidence="1" key="2">
    <citation type="journal article" date="2015" name="Data Brief">
        <title>Shoot transcriptome of the giant reed, Arundo donax.</title>
        <authorList>
            <person name="Barrero R.A."/>
            <person name="Guerrero F.D."/>
            <person name="Moolhuijzen P."/>
            <person name="Goolsby J.A."/>
            <person name="Tidwell J."/>
            <person name="Bellgard S.E."/>
            <person name="Bellgard M.I."/>
        </authorList>
    </citation>
    <scope>NUCLEOTIDE SEQUENCE</scope>
    <source>
        <tissue evidence="1">Shoot tissue taken approximately 20 cm above the soil surface</tissue>
    </source>
</reference>
<dbReference type="EMBL" id="GBRH01168251">
    <property type="protein sequence ID" value="JAE29645.1"/>
    <property type="molecule type" value="Transcribed_RNA"/>
</dbReference>
<organism evidence="1">
    <name type="scientific">Arundo donax</name>
    <name type="common">Giant reed</name>
    <name type="synonym">Donax arundinaceus</name>
    <dbReference type="NCBI Taxonomy" id="35708"/>
    <lineage>
        <taxon>Eukaryota</taxon>
        <taxon>Viridiplantae</taxon>
        <taxon>Streptophyta</taxon>
        <taxon>Embryophyta</taxon>
        <taxon>Tracheophyta</taxon>
        <taxon>Spermatophyta</taxon>
        <taxon>Magnoliopsida</taxon>
        <taxon>Liliopsida</taxon>
        <taxon>Poales</taxon>
        <taxon>Poaceae</taxon>
        <taxon>PACMAD clade</taxon>
        <taxon>Arundinoideae</taxon>
        <taxon>Arundineae</taxon>
        <taxon>Arundo</taxon>
    </lineage>
</organism>
<evidence type="ECO:0000313" key="1">
    <source>
        <dbReference type="EMBL" id="JAE29645.1"/>
    </source>
</evidence>
<reference evidence="1" key="1">
    <citation type="submission" date="2014-09" db="EMBL/GenBank/DDBJ databases">
        <authorList>
            <person name="Magalhaes I.L.F."/>
            <person name="Oliveira U."/>
            <person name="Santos F.R."/>
            <person name="Vidigal T.H.D.A."/>
            <person name="Brescovit A.D."/>
            <person name="Santos A.J."/>
        </authorList>
    </citation>
    <scope>NUCLEOTIDE SEQUENCE</scope>
    <source>
        <tissue evidence="1">Shoot tissue taken approximately 20 cm above the soil surface</tissue>
    </source>
</reference>
<proteinExistence type="predicted"/>
<accession>A0A0A9GXE9</accession>
<protein>
    <submittedName>
        <fullName evidence="1">Uncharacterized protein</fullName>
    </submittedName>
</protein>
<name>A0A0A9GXE9_ARUDO</name>
<dbReference type="AlphaFoldDB" id="A0A0A9GXE9"/>
<sequence>MSNHSQKPRTTMLKTSVAVHSYALLLAKGARLKHKAPRTKS</sequence>